<sequence>MAWTYTNCPSLLSIMGIIKKKLKTDRRDNSSRMPTNDNLEYSSSLDSLYQKLINMKDGWNNGYNNRHVKSEEDKYLSELYDELEPTSLT</sequence>
<dbReference type="Proteomes" id="UP001461498">
    <property type="component" value="Unassembled WGS sequence"/>
</dbReference>
<keyword evidence="2" id="KW-1185">Reference proteome</keyword>
<proteinExistence type="predicted"/>
<dbReference type="EMBL" id="JAPXFL010000005">
    <property type="protein sequence ID" value="KAK9506083.1"/>
    <property type="molecule type" value="Genomic_DNA"/>
</dbReference>
<reference evidence="1 2" key="1">
    <citation type="submission" date="2022-12" db="EMBL/GenBank/DDBJ databases">
        <title>Chromosome-level genome assembly of true bugs.</title>
        <authorList>
            <person name="Ma L."/>
            <person name="Li H."/>
        </authorList>
    </citation>
    <scope>NUCLEOTIDE SEQUENCE [LARGE SCALE GENOMIC DNA]</scope>
    <source>
        <strain evidence="1">Lab_2022b</strain>
    </source>
</reference>
<evidence type="ECO:0000313" key="1">
    <source>
        <dbReference type="EMBL" id="KAK9506083.1"/>
    </source>
</evidence>
<protein>
    <submittedName>
        <fullName evidence="1">Uncharacterized protein</fullName>
    </submittedName>
</protein>
<name>A0AAW1D545_9HEMI</name>
<accession>A0AAW1D545</accession>
<organism evidence="1 2">
    <name type="scientific">Rhynocoris fuscipes</name>
    <dbReference type="NCBI Taxonomy" id="488301"/>
    <lineage>
        <taxon>Eukaryota</taxon>
        <taxon>Metazoa</taxon>
        <taxon>Ecdysozoa</taxon>
        <taxon>Arthropoda</taxon>
        <taxon>Hexapoda</taxon>
        <taxon>Insecta</taxon>
        <taxon>Pterygota</taxon>
        <taxon>Neoptera</taxon>
        <taxon>Paraneoptera</taxon>
        <taxon>Hemiptera</taxon>
        <taxon>Heteroptera</taxon>
        <taxon>Panheteroptera</taxon>
        <taxon>Cimicomorpha</taxon>
        <taxon>Reduviidae</taxon>
        <taxon>Harpactorinae</taxon>
        <taxon>Harpactorini</taxon>
        <taxon>Rhynocoris</taxon>
    </lineage>
</organism>
<gene>
    <name evidence="1" type="ORF">O3M35_008081</name>
</gene>
<dbReference type="AlphaFoldDB" id="A0AAW1D545"/>
<evidence type="ECO:0000313" key="2">
    <source>
        <dbReference type="Proteomes" id="UP001461498"/>
    </source>
</evidence>
<comment type="caution">
    <text evidence="1">The sequence shown here is derived from an EMBL/GenBank/DDBJ whole genome shotgun (WGS) entry which is preliminary data.</text>
</comment>